<evidence type="ECO:0000256" key="1">
    <source>
        <dbReference type="ARBA" id="ARBA00022729"/>
    </source>
</evidence>
<dbReference type="OrthoDB" id="179400at2"/>
<proteinExistence type="predicted"/>
<dbReference type="PROSITE" id="PS51257">
    <property type="entry name" value="PROKAR_LIPOPROTEIN"/>
    <property type="match status" value="1"/>
</dbReference>
<dbReference type="GO" id="GO:0015888">
    <property type="term" value="P:thiamine transport"/>
    <property type="evidence" value="ECO:0007669"/>
    <property type="project" value="TreeGrafter"/>
</dbReference>
<dbReference type="GO" id="GO:0030976">
    <property type="term" value="F:thiamine pyrophosphate binding"/>
    <property type="evidence" value="ECO:0007669"/>
    <property type="project" value="TreeGrafter"/>
</dbReference>
<dbReference type="Proteomes" id="UP000298170">
    <property type="component" value="Unassembled WGS sequence"/>
</dbReference>
<comment type="caution">
    <text evidence="3">The sequence shown here is derived from an EMBL/GenBank/DDBJ whole genome shotgun (WGS) entry which is preliminary data.</text>
</comment>
<dbReference type="Pfam" id="PF13416">
    <property type="entry name" value="SBP_bac_8"/>
    <property type="match status" value="1"/>
</dbReference>
<dbReference type="EMBL" id="SOHJ01000007">
    <property type="protein sequence ID" value="TFD60894.1"/>
    <property type="molecule type" value="Genomic_DNA"/>
</dbReference>
<dbReference type="Gene3D" id="3.40.190.10">
    <property type="entry name" value="Periplasmic binding protein-like II"/>
    <property type="match status" value="2"/>
</dbReference>
<dbReference type="SUPFAM" id="SSF53850">
    <property type="entry name" value="Periplasmic binding protein-like II"/>
    <property type="match status" value="1"/>
</dbReference>
<feature type="chain" id="PRO_5020679780" evidence="2">
    <location>
        <begin position="26"/>
        <end position="355"/>
    </location>
</feature>
<evidence type="ECO:0000313" key="4">
    <source>
        <dbReference type="Proteomes" id="UP000298170"/>
    </source>
</evidence>
<gene>
    <name evidence="3" type="ORF">E3T39_07185</name>
</gene>
<dbReference type="PANTHER" id="PTHR30006">
    <property type="entry name" value="THIAMINE-BINDING PERIPLASMIC PROTEIN-RELATED"/>
    <property type="match status" value="1"/>
</dbReference>
<name>A0A4R9AFL7_9MICO</name>
<dbReference type="GO" id="GO:0030975">
    <property type="term" value="F:thiamine binding"/>
    <property type="evidence" value="ECO:0007669"/>
    <property type="project" value="TreeGrafter"/>
</dbReference>
<evidence type="ECO:0000313" key="3">
    <source>
        <dbReference type="EMBL" id="TFD60894.1"/>
    </source>
</evidence>
<dbReference type="GO" id="GO:0030288">
    <property type="term" value="C:outer membrane-bounded periplasmic space"/>
    <property type="evidence" value="ECO:0007669"/>
    <property type="project" value="TreeGrafter"/>
</dbReference>
<reference evidence="3 4" key="1">
    <citation type="submission" date="2019-03" db="EMBL/GenBank/DDBJ databases">
        <title>Genomics of glacier-inhabiting Cryobacterium strains.</title>
        <authorList>
            <person name="Liu Q."/>
            <person name="Xin Y.-H."/>
        </authorList>
    </citation>
    <scope>NUCLEOTIDE SEQUENCE [LARGE SCALE GENOMIC DNA]</scope>
    <source>
        <strain evidence="3 4">Sr39</strain>
    </source>
</reference>
<protein>
    <submittedName>
        <fullName evidence="3">Extracellular solute-binding protein</fullName>
    </submittedName>
</protein>
<sequence length="355" mass="37784">MNKRTITASSFALALLSTVVLTSCSAETDTAASGDATGTLIVYTNSNSDGRGEWITEQASAAGLDIEIVGLGGADLANRIVAEKNNPVGDVVFGLNNMFFETLKAEEAVSAYTPAWSGEVDSTAGDAEDGVFWPLVEQAIVMAYDTNTVSAADAPTEIADLWDGDQYTGNYEVNTALGQATPQLVLAGLLAPYADEDGDLGISDDGWDQVQAYFGHGSPAVEGTDLYARLIRGEVDFGVIPSSGITSRDTEYGTVTGVISPEDGVPYVTEQIAVINGTPRQEQAEEFIDWFGSSDVQGQFAAKFAAYPVNTEARAQALPAVVELIESLPKQDIDWALTREHIGEWVEKTELEYLP</sequence>
<dbReference type="PANTHER" id="PTHR30006:SF2">
    <property type="entry name" value="ABC TRANSPORTER SUBSTRATE-BINDING PROTEIN"/>
    <property type="match status" value="1"/>
</dbReference>
<dbReference type="InterPro" id="IPR006059">
    <property type="entry name" value="SBP"/>
</dbReference>
<organism evidence="3 4">
    <name type="scientific">Cryobacterium suzukii</name>
    <dbReference type="NCBI Taxonomy" id="1259198"/>
    <lineage>
        <taxon>Bacteria</taxon>
        <taxon>Bacillati</taxon>
        <taxon>Actinomycetota</taxon>
        <taxon>Actinomycetes</taxon>
        <taxon>Micrococcales</taxon>
        <taxon>Microbacteriaceae</taxon>
        <taxon>Cryobacterium</taxon>
    </lineage>
</organism>
<keyword evidence="1 2" id="KW-0732">Signal</keyword>
<accession>A0A4R9AFL7</accession>
<keyword evidence="4" id="KW-1185">Reference proteome</keyword>
<evidence type="ECO:0000256" key="2">
    <source>
        <dbReference type="SAM" id="SignalP"/>
    </source>
</evidence>
<dbReference type="AlphaFoldDB" id="A0A4R9AFL7"/>
<feature type="signal peptide" evidence="2">
    <location>
        <begin position="1"/>
        <end position="25"/>
    </location>
</feature>
<dbReference type="RefSeq" id="WP_134514043.1">
    <property type="nucleotide sequence ID" value="NZ_SOHJ01000007.1"/>
</dbReference>